<protein>
    <submittedName>
        <fullName evidence="10">TonB-dependent receptor</fullName>
    </submittedName>
</protein>
<sequence length="1033" mass="110613">MNKPLLVALPLLAFSASQAFAQTRTISGNVTDRASGSGLPGVTVLLKGTTNGVSTNSDGTFTLTVPATGGTLVFSSVGFISVEQPIGTQNQVNIGLATDSRQLSEVVVVAYGAQNKELLTSSIATIDAKQFETQPVTGADQALQGRAAGVLVTQNSGTPGGGVSVRIRGNNSISGGSDPLYVVDGVPVTTGSFSNIGVGNQQLNALTDINPQDIASISVLKDAAAAALYGSRGANGVVLITTKQGTAGKTKVDFNYYTGIQQTTNKLDVLNGQQAQELINEARTNVGLVPRYVTTVANPALQTLFTDADTNWQDEIFRDARISNYTGTVSGGDAKTRFLLSGTFFDQEGIVIGSSFRRGSARLNLENKVTERVKVGMNMSGSRSLATRIQNDNNIYGIVSGALLLGSQTPVRTADGTFARDPFSSVENPVASASLPTFNSRNNRLIGNTYLEVEPIDNLRLRTSFGLDYLGLKEDFYIPSTLIQGQAANGQGISNFRTSASWLNETTLGYTKTLADAHTINAVVGYAYQRWTQEGIQATATNFAGNGILTLGSGAVKTEASSDQTFYNLQSGFARLEYDYKSKYIIQGSFRADGSSRFGSGNRVGYFPSGSVAWRISQEEFLKDNAILSELKIRGSYGVTGNFEIGNFASRGLFGSGGTANYLQTPGLAPTQLANPSLTWEENKMANIGINIGLLNNRFLIDADVFQNNSDKLLLNRQLPLSSGFASITDNIGALRNRGIELSLTSNNIVGDKFTWSTNFNISFIRNEVTELVDNQPFAAGFASWVAVGSPLGSFRGFRTDGIFQTQDEINTLNAAARLATGNPNAAYQVANTNAVNGTRPGDIRFKDLNGDGVITTADQEIMGSAQPDFFGGITNTFNFKGIDLSFLFQFSKGNEIYNNTRAFGEGMNGQFGQIARVLDRWTPTNTNTDVPRAAWNDPNNNRRTSDRWLEDGSYARLKTITLGYNLPASVANAARLRSARIYLAGQNLLTFTDYSGLDPEVNTFSGTNTALGTDFLTFPQARVYQVGVNLGF</sequence>
<keyword evidence="2 7" id="KW-0813">Transport</keyword>
<organism evidence="10 11">
    <name type="scientific">Hymenobacter lapidiphilus</name>
    <dbReference type="NCBI Taxonomy" id="2608003"/>
    <lineage>
        <taxon>Bacteria</taxon>
        <taxon>Pseudomonadati</taxon>
        <taxon>Bacteroidota</taxon>
        <taxon>Cytophagia</taxon>
        <taxon>Cytophagales</taxon>
        <taxon>Hymenobacteraceae</taxon>
        <taxon>Hymenobacter</taxon>
    </lineage>
</organism>
<keyword evidence="5 7" id="KW-0472">Membrane</keyword>
<evidence type="ECO:0000256" key="5">
    <source>
        <dbReference type="ARBA" id="ARBA00023136"/>
    </source>
</evidence>
<dbReference type="Gene3D" id="2.40.170.20">
    <property type="entry name" value="TonB-dependent receptor, beta-barrel domain"/>
    <property type="match status" value="1"/>
</dbReference>
<dbReference type="RefSeq" id="WP_176907322.1">
    <property type="nucleotide sequence ID" value="NZ_JABKAU010000006.1"/>
</dbReference>
<dbReference type="InterPro" id="IPR036942">
    <property type="entry name" value="Beta-barrel_TonB_sf"/>
</dbReference>
<evidence type="ECO:0000313" key="11">
    <source>
        <dbReference type="Proteomes" id="UP000565521"/>
    </source>
</evidence>
<keyword evidence="11" id="KW-1185">Reference proteome</keyword>
<dbReference type="InterPro" id="IPR008969">
    <property type="entry name" value="CarboxyPept-like_regulatory"/>
</dbReference>
<keyword evidence="8" id="KW-0732">Signal</keyword>
<dbReference type="Pfam" id="PF07715">
    <property type="entry name" value="Plug"/>
    <property type="match status" value="1"/>
</dbReference>
<dbReference type="Pfam" id="PF13715">
    <property type="entry name" value="CarbopepD_reg_2"/>
    <property type="match status" value="1"/>
</dbReference>
<keyword evidence="10" id="KW-0675">Receptor</keyword>
<keyword evidence="3 7" id="KW-1134">Transmembrane beta strand</keyword>
<keyword evidence="6 7" id="KW-0998">Cell outer membrane</keyword>
<evidence type="ECO:0000256" key="1">
    <source>
        <dbReference type="ARBA" id="ARBA00004571"/>
    </source>
</evidence>
<feature type="chain" id="PRO_5031550697" evidence="8">
    <location>
        <begin position="22"/>
        <end position="1033"/>
    </location>
</feature>
<keyword evidence="4 7" id="KW-0812">Transmembrane</keyword>
<feature type="domain" description="TonB-dependent receptor plug" evidence="9">
    <location>
        <begin position="119"/>
        <end position="237"/>
    </location>
</feature>
<dbReference type="InterPro" id="IPR039426">
    <property type="entry name" value="TonB-dep_rcpt-like"/>
</dbReference>
<dbReference type="NCBIfam" id="TIGR04056">
    <property type="entry name" value="OMP_RagA_SusC"/>
    <property type="match status" value="1"/>
</dbReference>
<dbReference type="SUPFAM" id="SSF56935">
    <property type="entry name" value="Porins"/>
    <property type="match status" value="1"/>
</dbReference>
<dbReference type="InterPro" id="IPR023996">
    <property type="entry name" value="TonB-dep_OMP_SusC/RagA"/>
</dbReference>
<gene>
    <name evidence="10" type="ORF">HW554_04835</name>
</gene>
<evidence type="ECO:0000256" key="2">
    <source>
        <dbReference type="ARBA" id="ARBA00022448"/>
    </source>
</evidence>
<dbReference type="InterPro" id="IPR037066">
    <property type="entry name" value="Plug_dom_sf"/>
</dbReference>
<comment type="subcellular location">
    <subcellularLocation>
        <location evidence="1 7">Cell outer membrane</location>
        <topology evidence="1 7">Multi-pass membrane protein</topology>
    </subcellularLocation>
</comment>
<dbReference type="Gene3D" id="2.60.40.1120">
    <property type="entry name" value="Carboxypeptidase-like, regulatory domain"/>
    <property type="match status" value="1"/>
</dbReference>
<dbReference type="InterPro" id="IPR023997">
    <property type="entry name" value="TonB-dep_OMP_SusC/RagA_CS"/>
</dbReference>
<evidence type="ECO:0000259" key="9">
    <source>
        <dbReference type="Pfam" id="PF07715"/>
    </source>
</evidence>
<dbReference type="Proteomes" id="UP000565521">
    <property type="component" value="Unassembled WGS sequence"/>
</dbReference>
<dbReference type="EMBL" id="JABKAU010000006">
    <property type="protein sequence ID" value="NVO30520.1"/>
    <property type="molecule type" value="Genomic_DNA"/>
</dbReference>
<comment type="caution">
    <text evidence="10">The sequence shown here is derived from an EMBL/GenBank/DDBJ whole genome shotgun (WGS) entry which is preliminary data.</text>
</comment>
<dbReference type="InterPro" id="IPR012910">
    <property type="entry name" value="Plug_dom"/>
</dbReference>
<dbReference type="GO" id="GO:0009279">
    <property type="term" value="C:cell outer membrane"/>
    <property type="evidence" value="ECO:0007669"/>
    <property type="project" value="UniProtKB-SubCell"/>
</dbReference>
<dbReference type="SUPFAM" id="SSF49464">
    <property type="entry name" value="Carboxypeptidase regulatory domain-like"/>
    <property type="match status" value="1"/>
</dbReference>
<dbReference type="AlphaFoldDB" id="A0A7Y7PMF2"/>
<dbReference type="PROSITE" id="PS52016">
    <property type="entry name" value="TONB_DEPENDENT_REC_3"/>
    <property type="match status" value="1"/>
</dbReference>
<dbReference type="Gene3D" id="2.170.130.10">
    <property type="entry name" value="TonB-dependent receptor, plug domain"/>
    <property type="match status" value="1"/>
</dbReference>
<feature type="signal peptide" evidence="8">
    <location>
        <begin position="1"/>
        <end position="21"/>
    </location>
</feature>
<dbReference type="NCBIfam" id="TIGR04057">
    <property type="entry name" value="SusC_RagA_signa"/>
    <property type="match status" value="1"/>
</dbReference>
<reference evidence="10 11" key="1">
    <citation type="submission" date="2020-05" db="EMBL/GenBank/DDBJ databases">
        <title>Hymenobacter terrestris sp. nov. and Hymenobacter lapidiphilus sp. nov., isolated from regoliths in Antarctica.</title>
        <authorList>
            <person name="Sedlacek I."/>
            <person name="Pantucek R."/>
            <person name="Zeman M."/>
            <person name="Holochova P."/>
            <person name="Kralova S."/>
            <person name="Stankova E."/>
            <person name="Sedo O."/>
            <person name="Micenkova L."/>
            <person name="Svec P."/>
            <person name="Gupta V."/>
            <person name="Sood U."/>
            <person name="Korpole U.S."/>
            <person name="Lal R."/>
        </authorList>
    </citation>
    <scope>NUCLEOTIDE SEQUENCE [LARGE SCALE GENOMIC DNA]</scope>
    <source>
        <strain evidence="10 11">P5342</strain>
    </source>
</reference>
<evidence type="ECO:0000256" key="6">
    <source>
        <dbReference type="ARBA" id="ARBA00023237"/>
    </source>
</evidence>
<name>A0A7Y7PMF2_9BACT</name>
<evidence type="ECO:0000256" key="3">
    <source>
        <dbReference type="ARBA" id="ARBA00022452"/>
    </source>
</evidence>
<comment type="similarity">
    <text evidence="7">Belongs to the TonB-dependent receptor family.</text>
</comment>
<evidence type="ECO:0000256" key="7">
    <source>
        <dbReference type="PROSITE-ProRule" id="PRU01360"/>
    </source>
</evidence>
<evidence type="ECO:0000256" key="8">
    <source>
        <dbReference type="SAM" id="SignalP"/>
    </source>
</evidence>
<evidence type="ECO:0000256" key="4">
    <source>
        <dbReference type="ARBA" id="ARBA00022692"/>
    </source>
</evidence>
<accession>A0A7Y7PMF2</accession>
<evidence type="ECO:0000313" key="10">
    <source>
        <dbReference type="EMBL" id="NVO30520.1"/>
    </source>
</evidence>
<proteinExistence type="inferred from homology"/>